<keyword evidence="4" id="KW-1185">Reference proteome</keyword>
<dbReference type="Proteomes" id="UP000694381">
    <property type="component" value="Unassembled WGS sequence"/>
</dbReference>
<dbReference type="PANTHER" id="PTHR28604:SF1">
    <property type="entry name" value="PROLINE-RICH PROTEIN 29"/>
    <property type="match status" value="1"/>
</dbReference>
<dbReference type="Pfam" id="PF15248">
    <property type="entry name" value="DUF4587"/>
    <property type="match status" value="1"/>
</dbReference>
<dbReference type="CTD" id="92340"/>
<dbReference type="RefSeq" id="XP_008844794.1">
    <property type="nucleotide sequence ID" value="XM_008846572.3"/>
</dbReference>
<dbReference type="OrthoDB" id="8962708at2759"/>
<dbReference type="GeneTree" id="ENSGT00390000002000"/>
<dbReference type="InterPro" id="IPR027904">
    <property type="entry name" value="DUF4587"/>
</dbReference>
<protein>
    <submittedName>
        <fullName evidence="3">Proline rich 29</fullName>
    </submittedName>
</protein>
<dbReference type="OMA" id="QVIMNNI"/>
<proteinExistence type="predicted"/>
<evidence type="ECO:0000313" key="3">
    <source>
        <dbReference type="Ensembl" id="ENSNGAP00000018840.1"/>
    </source>
</evidence>
<dbReference type="InterPro" id="IPR038915">
    <property type="entry name" value="PRR29-like"/>
</dbReference>
<reference evidence="3" key="1">
    <citation type="submission" date="2025-08" db="UniProtKB">
        <authorList>
            <consortium name="Ensembl"/>
        </authorList>
    </citation>
    <scope>IDENTIFICATION</scope>
</reference>
<dbReference type="AlphaFoldDB" id="A0A8C6RGZ4"/>
<accession>A0A8C6RGZ4</accession>
<evidence type="ECO:0000313" key="4">
    <source>
        <dbReference type="Proteomes" id="UP000694381"/>
    </source>
</evidence>
<feature type="region of interest" description="Disordered" evidence="1">
    <location>
        <begin position="139"/>
        <end position="173"/>
    </location>
</feature>
<name>A0A8C6RGZ4_NANGA</name>
<dbReference type="KEGG" id="ngi:103744743"/>
<dbReference type="PANTHER" id="PTHR28604">
    <property type="match status" value="1"/>
</dbReference>
<organism evidence="3 4">
    <name type="scientific">Nannospalax galili</name>
    <name type="common">Northern Israeli blind subterranean mole rat</name>
    <name type="synonym">Spalax galili</name>
    <dbReference type="NCBI Taxonomy" id="1026970"/>
    <lineage>
        <taxon>Eukaryota</taxon>
        <taxon>Metazoa</taxon>
        <taxon>Chordata</taxon>
        <taxon>Craniata</taxon>
        <taxon>Vertebrata</taxon>
        <taxon>Euteleostomi</taxon>
        <taxon>Mammalia</taxon>
        <taxon>Eutheria</taxon>
        <taxon>Euarchontoglires</taxon>
        <taxon>Glires</taxon>
        <taxon>Rodentia</taxon>
        <taxon>Myomorpha</taxon>
        <taxon>Muroidea</taxon>
        <taxon>Spalacidae</taxon>
        <taxon>Spalacinae</taxon>
        <taxon>Nannospalax</taxon>
    </lineage>
</organism>
<feature type="domain" description="DUF4587" evidence="2">
    <location>
        <begin position="39"/>
        <end position="109"/>
    </location>
</feature>
<dbReference type="Ensembl" id="ENSNGAT00000024496.1">
    <property type="protein sequence ID" value="ENSNGAP00000018840.1"/>
    <property type="gene ID" value="ENSNGAG00000018850.1"/>
</dbReference>
<sequence>MASQASWSGSGAPSQSTATMPWVTILQPLPWAVPSLPPQPSRVKEDLLELMMLQNAQMHQLLLSRMVAGALNPWPEWPSPQVYMTSQQQQLEEERDTHEEEPLVFHHHYLPSPVLSLGPMPPWPAPFPPTLLHQPHWQGVPRIQQGPPASQPREMRAVPPPPPPSATETVGVDVLPASGYYDAESLP</sequence>
<reference evidence="3" key="2">
    <citation type="submission" date="2025-09" db="UniProtKB">
        <authorList>
            <consortium name="Ensembl"/>
        </authorList>
    </citation>
    <scope>IDENTIFICATION</scope>
</reference>
<dbReference type="GeneID" id="103744743"/>
<gene>
    <name evidence="3" type="primary">Prr29</name>
</gene>
<evidence type="ECO:0000259" key="2">
    <source>
        <dbReference type="Pfam" id="PF15248"/>
    </source>
</evidence>
<evidence type="ECO:0000256" key="1">
    <source>
        <dbReference type="SAM" id="MobiDB-lite"/>
    </source>
</evidence>